<sequence>MADTAYSVQYKDEFIEGFEQGWSVLRSAVTVDAQTKGNQAVFDIVDSGGAAAVTRGVNGTIPARADNDTQVTLTLREWHDKPRKTSFNIFASQGDGRAKMQMSTRKVMNRKIDDDIIAALNTATNTITGGAATLALVQNALAKLGRQDVEVEDEEHIFWLASLSFRAELYQIKEFNSADWVETKPLNGPVQRYKRWAGVNWAFSNRLPGVGTANEKGFLFHQAAIGHAANMTEASIAAGYNDEDDYSWARSSIFMGSQVLQNKGILVVPHDGSAVG</sequence>
<comment type="caution">
    <text evidence="1">The sequence shown here is derived from an EMBL/GenBank/DDBJ whole genome shotgun (WGS) entry which is preliminary data.</text>
</comment>
<dbReference type="Proteomes" id="UP001055125">
    <property type="component" value="Unassembled WGS sequence"/>
</dbReference>
<dbReference type="RefSeq" id="WP_238242052.1">
    <property type="nucleotide sequence ID" value="NZ_BPQP01000001.1"/>
</dbReference>
<evidence type="ECO:0000313" key="2">
    <source>
        <dbReference type="Proteomes" id="UP001055125"/>
    </source>
</evidence>
<name>A0ABQ4RRU7_9HYPH</name>
<gene>
    <name evidence="1" type="ORF">OCOJLMKI_0112</name>
</gene>
<keyword evidence="2" id="KW-1185">Reference proteome</keyword>
<dbReference type="EMBL" id="BPQP01000001">
    <property type="protein sequence ID" value="GJD92929.1"/>
    <property type="molecule type" value="Genomic_DNA"/>
</dbReference>
<accession>A0ABQ4RRU7</accession>
<evidence type="ECO:0000313" key="1">
    <source>
        <dbReference type="EMBL" id="GJD92929.1"/>
    </source>
</evidence>
<proteinExistence type="predicted"/>
<protein>
    <recommendedName>
        <fullName evidence="3">Major capsid protein</fullName>
    </recommendedName>
</protein>
<reference evidence="1" key="2">
    <citation type="submission" date="2021-08" db="EMBL/GenBank/DDBJ databases">
        <authorList>
            <person name="Tani A."/>
            <person name="Ola A."/>
            <person name="Ogura Y."/>
            <person name="Katsura K."/>
            <person name="Hayashi T."/>
        </authorList>
    </citation>
    <scope>NUCLEOTIDE SEQUENCE</scope>
    <source>
        <strain evidence="1">DSM 19015</strain>
    </source>
</reference>
<reference evidence="1" key="1">
    <citation type="journal article" date="2021" name="Front. Microbiol.">
        <title>Comprehensive Comparative Genomics and Phenotyping of Methylobacterium Species.</title>
        <authorList>
            <person name="Alessa O."/>
            <person name="Ogura Y."/>
            <person name="Fujitani Y."/>
            <person name="Takami H."/>
            <person name="Hayashi T."/>
            <person name="Sahin N."/>
            <person name="Tani A."/>
        </authorList>
    </citation>
    <scope>NUCLEOTIDE SEQUENCE</scope>
    <source>
        <strain evidence="1">DSM 19015</strain>
    </source>
</reference>
<evidence type="ECO:0008006" key="3">
    <source>
        <dbReference type="Google" id="ProtNLM"/>
    </source>
</evidence>
<organism evidence="1 2">
    <name type="scientific">Methylobacterium iners</name>
    <dbReference type="NCBI Taxonomy" id="418707"/>
    <lineage>
        <taxon>Bacteria</taxon>
        <taxon>Pseudomonadati</taxon>
        <taxon>Pseudomonadota</taxon>
        <taxon>Alphaproteobacteria</taxon>
        <taxon>Hyphomicrobiales</taxon>
        <taxon>Methylobacteriaceae</taxon>
        <taxon>Methylobacterium</taxon>
    </lineage>
</organism>
<dbReference type="Pfam" id="PF19821">
    <property type="entry name" value="Phage_capsid_2"/>
    <property type="match status" value="1"/>
</dbReference>
<dbReference type="InterPro" id="IPR045565">
    <property type="entry name" value="Phage_capsid_2"/>
</dbReference>